<dbReference type="SUPFAM" id="SSF53756">
    <property type="entry name" value="UDP-Glycosyltransferase/glycogen phosphorylase"/>
    <property type="match status" value="1"/>
</dbReference>
<dbReference type="Proteomes" id="UP000308705">
    <property type="component" value="Unassembled WGS sequence"/>
</dbReference>
<dbReference type="PANTHER" id="PTHR48050:SF13">
    <property type="entry name" value="STEROL 3-BETA-GLUCOSYLTRANSFERASE UGT80A2"/>
    <property type="match status" value="1"/>
</dbReference>
<dbReference type="OrthoDB" id="5488434at2"/>
<keyword evidence="7" id="KW-1185">Reference proteome</keyword>
<evidence type="ECO:0000259" key="5">
    <source>
        <dbReference type="Pfam" id="PF21036"/>
    </source>
</evidence>
<dbReference type="PANTHER" id="PTHR48050">
    <property type="entry name" value="STEROL 3-BETA-GLUCOSYLTRANSFERASE"/>
    <property type="match status" value="1"/>
</dbReference>
<dbReference type="Pfam" id="PF06722">
    <property type="entry name" value="EryCIII-like_C"/>
    <property type="match status" value="1"/>
</dbReference>
<gene>
    <name evidence="6" type="ORF">FDA94_36140</name>
</gene>
<comment type="caution">
    <text evidence="6">The sequence shown here is derived from an EMBL/GenBank/DDBJ whole genome shotgun (WGS) entry which is preliminary data.</text>
</comment>
<dbReference type="AlphaFoldDB" id="A0A4U3LWM0"/>
<dbReference type="GO" id="GO:0016758">
    <property type="term" value="F:hexosyltransferase activity"/>
    <property type="evidence" value="ECO:0007669"/>
    <property type="project" value="UniProtKB-ARBA"/>
</dbReference>
<dbReference type="RefSeq" id="WP_137251527.1">
    <property type="nucleotide sequence ID" value="NZ_SZQA01000059.1"/>
</dbReference>
<dbReference type="CDD" id="cd03784">
    <property type="entry name" value="GT1_Gtf-like"/>
    <property type="match status" value="1"/>
</dbReference>
<evidence type="ECO:0000259" key="4">
    <source>
        <dbReference type="Pfam" id="PF06722"/>
    </source>
</evidence>
<dbReference type="GO" id="GO:0017000">
    <property type="term" value="P:antibiotic biosynthetic process"/>
    <property type="evidence" value="ECO:0007669"/>
    <property type="project" value="UniProtKB-ARBA"/>
</dbReference>
<evidence type="ECO:0000256" key="1">
    <source>
        <dbReference type="ARBA" id="ARBA00006962"/>
    </source>
</evidence>
<dbReference type="GO" id="GO:0008194">
    <property type="term" value="F:UDP-glycosyltransferase activity"/>
    <property type="evidence" value="ECO:0007669"/>
    <property type="project" value="InterPro"/>
</dbReference>
<proteinExistence type="inferred from homology"/>
<dbReference type="InterPro" id="IPR050426">
    <property type="entry name" value="Glycosyltransferase_28"/>
</dbReference>
<name>A0A4U3LWM0_9ACTN</name>
<evidence type="ECO:0000256" key="2">
    <source>
        <dbReference type="ARBA" id="ARBA00022676"/>
    </source>
</evidence>
<keyword evidence="3" id="KW-0808">Transferase</keyword>
<dbReference type="InterPro" id="IPR010610">
    <property type="entry name" value="EryCIII-like_C"/>
</dbReference>
<dbReference type="InterPro" id="IPR002213">
    <property type="entry name" value="UDP_glucos_trans"/>
</dbReference>
<dbReference type="Gene3D" id="3.40.50.2000">
    <property type="entry name" value="Glycogen Phosphorylase B"/>
    <property type="match status" value="2"/>
</dbReference>
<evidence type="ECO:0000313" key="6">
    <source>
        <dbReference type="EMBL" id="TKK79067.1"/>
    </source>
</evidence>
<feature type="domain" description="Erythromycin biosynthesis protein CIII-like C-terminal" evidence="4">
    <location>
        <begin position="259"/>
        <end position="396"/>
    </location>
</feature>
<feature type="domain" description="Erythromycin biosynthesis protein CIII-like N-terminal" evidence="5">
    <location>
        <begin position="22"/>
        <end position="243"/>
    </location>
</feature>
<accession>A0A4U3LWM0</accession>
<dbReference type="InterPro" id="IPR048284">
    <property type="entry name" value="EryCIII-like_N"/>
</dbReference>
<dbReference type="Pfam" id="PF21036">
    <property type="entry name" value="EryCIII-like_N"/>
    <property type="match status" value="1"/>
</dbReference>
<reference evidence="6 7" key="1">
    <citation type="submission" date="2019-04" db="EMBL/GenBank/DDBJ databases">
        <title>Herbidospora sp. NEAU-GS14.nov., a novel actinomycete isolated from soil.</title>
        <authorList>
            <person name="Han L."/>
        </authorList>
    </citation>
    <scope>NUCLEOTIDE SEQUENCE [LARGE SCALE GENOMIC DNA]</scope>
    <source>
        <strain evidence="6 7">NEAU-GS14</strain>
    </source>
</reference>
<keyword evidence="2" id="KW-0328">Glycosyltransferase</keyword>
<sequence>MRVLFTCYAEKTHFLAMAPLAWALRTAGHEVVVASRPGFAGVITRAGLTAVGIGRDRDPWRAMGYRPETVARVRSGLPAPYDATPETPVETMTEGYRRAVAGWHKVVNVPLVPDLVAFARAWRPDLVVWEPTTFAGAVAAKAAGAAHARLLFGLDIFGLTRDLYLAGNPAEDPLADWLGRYTDFSEDLVTGHFTIDQLPPPLTGHAPGLTYLPMRYTPYGGPAVVPSWLRTPPARPRVALTLGLVATDRFGGYPIDLGRTLDDLRDLDVELVATVPRDHRPPRPPRNTRLVEFAPLDPLAATCSAVIHHAGFGTLSTVARHALPHLVIPGDVDGPIFADRLTREGVAITAGPDEPLRDHLLDLLGNPVYTKNAEALKAEIDTVPTPNQLVPTLEELARSR</sequence>
<dbReference type="EMBL" id="SZQA01000059">
    <property type="protein sequence ID" value="TKK79067.1"/>
    <property type="molecule type" value="Genomic_DNA"/>
</dbReference>
<comment type="similarity">
    <text evidence="1">Belongs to the glycosyltransferase 28 family.</text>
</comment>
<evidence type="ECO:0000256" key="3">
    <source>
        <dbReference type="ARBA" id="ARBA00022679"/>
    </source>
</evidence>
<organism evidence="6 7">
    <name type="scientific">Herbidospora galbida</name>
    <dbReference type="NCBI Taxonomy" id="2575442"/>
    <lineage>
        <taxon>Bacteria</taxon>
        <taxon>Bacillati</taxon>
        <taxon>Actinomycetota</taxon>
        <taxon>Actinomycetes</taxon>
        <taxon>Streptosporangiales</taxon>
        <taxon>Streptosporangiaceae</taxon>
        <taxon>Herbidospora</taxon>
    </lineage>
</organism>
<protein>
    <submittedName>
        <fullName evidence="6">DUF1205 domain-containing protein</fullName>
    </submittedName>
</protein>
<evidence type="ECO:0000313" key="7">
    <source>
        <dbReference type="Proteomes" id="UP000308705"/>
    </source>
</evidence>